<accession>A0A5E7QII8</accession>
<organism evidence="1 2">
    <name type="scientific">Pseudomonas fluorescens</name>
    <dbReference type="NCBI Taxonomy" id="294"/>
    <lineage>
        <taxon>Bacteria</taxon>
        <taxon>Pseudomonadati</taxon>
        <taxon>Pseudomonadota</taxon>
        <taxon>Gammaproteobacteria</taxon>
        <taxon>Pseudomonadales</taxon>
        <taxon>Pseudomonadaceae</taxon>
        <taxon>Pseudomonas</taxon>
    </lineage>
</organism>
<dbReference type="EMBL" id="CABVIK010000034">
    <property type="protein sequence ID" value="VVP61288.1"/>
    <property type="molecule type" value="Genomic_DNA"/>
</dbReference>
<dbReference type="Proteomes" id="UP000349468">
    <property type="component" value="Unassembled WGS sequence"/>
</dbReference>
<dbReference type="AlphaFoldDB" id="A0A5E7QII8"/>
<proteinExistence type="predicted"/>
<evidence type="ECO:0000313" key="2">
    <source>
        <dbReference type="Proteomes" id="UP000349468"/>
    </source>
</evidence>
<reference evidence="1 2" key="1">
    <citation type="submission" date="2019-09" db="EMBL/GenBank/DDBJ databases">
        <authorList>
            <person name="Chandra G."/>
            <person name="Truman W A."/>
        </authorList>
    </citation>
    <scope>NUCLEOTIDE SEQUENCE [LARGE SCALE GENOMIC DNA]</scope>
    <source>
        <strain evidence="1">PS870</strain>
    </source>
</reference>
<evidence type="ECO:0000313" key="1">
    <source>
        <dbReference type="EMBL" id="VVP61288.1"/>
    </source>
</evidence>
<sequence>MRYDRKHIVAIDYQQFSPADNLEDAWSTIQTLVTYSYDAHQRLIEAKNAAGEAER</sequence>
<protein>
    <submittedName>
        <fullName evidence="1">Uncharacterized protein</fullName>
    </submittedName>
</protein>
<name>A0A5E7QII8_PSEFL</name>
<gene>
    <name evidence="1" type="ORF">PS870_06306</name>
</gene>